<sequence length="61" mass="6601">MSNTTPSNQPTGAGELSALECAGCGSELLPDWVYACDRCCAGWMQDDNFRMHGESDDQVTQ</sequence>
<dbReference type="RefSeq" id="WP_101763993.1">
    <property type="nucleotide sequence ID" value="NZ_PJRT01000032.1"/>
</dbReference>
<accession>A0ABX4SNI9</accession>
<evidence type="ECO:0000313" key="2">
    <source>
        <dbReference type="Proteomes" id="UP000234296"/>
    </source>
</evidence>
<dbReference type="Proteomes" id="UP000234296">
    <property type="component" value="Unassembled WGS sequence"/>
</dbReference>
<organism evidence="1 2">
    <name type="scientific">Pantoea endophytica</name>
    <dbReference type="NCBI Taxonomy" id="92488"/>
    <lineage>
        <taxon>Bacteria</taxon>
        <taxon>Pseudomonadati</taxon>
        <taxon>Pseudomonadota</taxon>
        <taxon>Gammaproteobacteria</taxon>
        <taxon>Enterobacterales</taxon>
        <taxon>Erwiniaceae</taxon>
        <taxon>Pantoea</taxon>
    </lineage>
</organism>
<reference evidence="2" key="1">
    <citation type="submission" date="2017-12" db="EMBL/GenBank/DDBJ databases">
        <title>The genome sequence of Pantoea sp. 596.</title>
        <authorList>
            <person name="Gao J."/>
            <person name="Mao X."/>
            <person name="Sun J."/>
        </authorList>
    </citation>
    <scope>NUCLEOTIDE SEQUENCE [LARGE SCALE GENOMIC DNA]</scope>
    <source>
        <strain evidence="2">596</strain>
    </source>
</reference>
<proteinExistence type="predicted"/>
<keyword evidence="2" id="KW-1185">Reference proteome</keyword>
<dbReference type="EMBL" id="PJRT01000032">
    <property type="protein sequence ID" value="PLR20395.1"/>
    <property type="molecule type" value="Genomic_DNA"/>
</dbReference>
<evidence type="ECO:0000313" key="1">
    <source>
        <dbReference type="EMBL" id="PLR20395.1"/>
    </source>
</evidence>
<protein>
    <recommendedName>
        <fullName evidence="3">Protein ninF</fullName>
    </recommendedName>
</protein>
<comment type="caution">
    <text evidence="1">The sequence shown here is derived from an EMBL/GenBank/DDBJ whole genome shotgun (WGS) entry which is preliminary data.</text>
</comment>
<name>A0ABX4SNI9_9GAMM</name>
<evidence type="ECO:0008006" key="3">
    <source>
        <dbReference type="Google" id="ProtNLM"/>
    </source>
</evidence>
<gene>
    <name evidence="1" type="ORF">PZBJ_20290</name>
</gene>